<sequence>MAHVLMINLPAEGHVNPTVGLVKELTARGERVTYYCTEDFKERLEGAGAVVRTYKNYHQELMGAGRPGAEGFDARQMMNFMLHGAELMVKGILPEVRQESYDYVIYDSMCVAGWIIADILGLPKVCSSTTFMIGEEMQERMPALMKERFQPDRDSELYLKSQEPVKRMEQEYGLDLSSLQSVPGIVSHPGDLSVVFTSRMFQIAGERFDDTHRFVGPSIAKRADSGDFPFDELEGHTVIYISLGTVFNEMKGFYQACFDAFRDAEAKVVLSVGRKINLEELPEPPANFIVRPYVPQLEVLQHADVFFTHGGMNSTSEGLYYGVPLAVLPVSADQPMVAGRVAEFGAGIALDHSKVTPELLRETAEKLLGEASYKEKAEQIAASFREAGGASRAAEDILSWSRTLQPQVPQG</sequence>
<organism evidence="4 5">
    <name type="scientific">Paenibacillus mucilaginosus 3016</name>
    <dbReference type="NCBI Taxonomy" id="1116391"/>
    <lineage>
        <taxon>Bacteria</taxon>
        <taxon>Bacillati</taxon>
        <taxon>Bacillota</taxon>
        <taxon>Bacilli</taxon>
        <taxon>Bacillales</taxon>
        <taxon>Paenibacillaceae</taxon>
        <taxon>Paenibacillus</taxon>
    </lineage>
</organism>
<feature type="domain" description="Erythromycin biosynthesis protein CIII-like C-terminal" evidence="3">
    <location>
        <begin position="262"/>
        <end position="382"/>
    </location>
</feature>
<dbReference type="PANTHER" id="PTHR48050:SF13">
    <property type="entry name" value="STEROL 3-BETA-GLUCOSYLTRANSFERASE UGT80A2"/>
    <property type="match status" value="1"/>
</dbReference>
<dbReference type="EMBL" id="CP003235">
    <property type="protein sequence ID" value="AFC33475.1"/>
    <property type="molecule type" value="Genomic_DNA"/>
</dbReference>
<dbReference type="AlphaFoldDB" id="H6NQK7"/>
<gene>
    <name evidence="4" type="ORF">PM3016_6875</name>
</gene>
<dbReference type="InterPro" id="IPR050426">
    <property type="entry name" value="Glycosyltransferase_28"/>
</dbReference>
<dbReference type="Gene3D" id="3.40.50.2000">
    <property type="entry name" value="Glycogen Phosphorylase B"/>
    <property type="match status" value="2"/>
</dbReference>
<keyword evidence="5" id="KW-1185">Reference proteome</keyword>
<dbReference type="GO" id="GO:0008194">
    <property type="term" value="F:UDP-glycosyltransferase activity"/>
    <property type="evidence" value="ECO:0007669"/>
    <property type="project" value="InterPro"/>
</dbReference>
<dbReference type="SUPFAM" id="SSF53756">
    <property type="entry name" value="UDP-Glycosyltransferase/glycogen phosphorylase"/>
    <property type="match status" value="1"/>
</dbReference>
<comment type="similarity">
    <text evidence="1">Belongs to the UDP-glycosyltransferase family.</text>
</comment>
<dbReference type="Pfam" id="PF06722">
    <property type="entry name" value="EryCIII-like_C"/>
    <property type="match status" value="1"/>
</dbReference>
<dbReference type="KEGG" id="pmq:PM3016_6875"/>
<evidence type="ECO:0000256" key="2">
    <source>
        <dbReference type="ARBA" id="ARBA00022679"/>
    </source>
</evidence>
<dbReference type="GO" id="GO:0017000">
    <property type="term" value="P:antibiotic biosynthetic process"/>
    <property type="evidence" value="ECO:0007669"/>
    <property type="project" value="UniProtKB-ARBA"/>
</dbReference>
<proteinExistence type="inferred from homology"/>
<dbReference type="InterPro" id="IPR010610">
    <property type="entry name" value="EryCIII-like_C"/>
</dbReference>
<dbReference type="InterPro" id="IPR002213">
    <property type="entry name" value="UDP_glucos_trans"/>
</dbReference>
<name>H6NQK7_9BACL</name>
<dbReference type="GO" id="GO:0016758">
    <property type="term" value="F:hexosyltransferase activity"/>
    <property type="evidence" value="ECO:0007669"/>
    <property type="project" value="InterPro"/>
</dbReference>
<dbReference type="STRING" id="1116391.PM3016_6875"/>
<dbReference type="FunFam" id="3.40.50.2000:FF:000072">
    <property type="entry name" value="Glycosyl transferase"/>
    <property type="match status" value="1"/>
</dbReference>
<reference evidence="4 5" key="1">
    <citation type="journal article" date="2012" name="J. Bacteriol.">
        <title>Complete Genome Sequence of Paenibacillus mucilaginosus 3016, a Bacterium Functional as Microbial Fertilizer.</title>
        <authorList>
            <person name="Ma M."/>
            <person name="Wang Z."/>
            <person name="Li L."/>
            <person name="Jiang X."/>
            <person name="Guan D."/>
            <person name="Cao F."/>
            <person name="Chen H."/>
            <person name="Wang X."/>
            <person name="Shen D."/>
            <person name="Du B."/>
            <person name="Li J."/>
        </authorList>
    </citation>
    <scope>NUCLEOTIDE SEQUENCE [LARGE SCALE GENOMIC DNA]</scope>
    <source>
        <strain evidence="4 5">3016</strain>
    </source>
</reference>
<dbReference type="NCBIfam" id="TIGR01426">
    <property type="entry name" value="MGT"/>
    <property type="match status" value="1"/>
</dbReference>
<evidence type="ECO:0000256" key="1">
    <source>
        <dbReference type="ARBA" id="ARBA00009995"/>
    </source>
</evidence>
<dbReference type="Proteomes" id="UP000007523">
    <property type="component" value="Chromosome"/>
</dbReference>
<evidence type="ECO:0000313" key="5">
    <source>
        <dbReference type="Proteomes" id="UP000007523"/>
    </source>
</evidence>
<evidence type="ECO:0000313" key="4">
    <source>
        <dbReference type="EMBL" id="AFC33475.1"/>
    </source>
</evidence>
<dbReference type="PANTHER" id="PTHR48050">
    <property type="entry name" value="STEROL 3-BETA-GLUCOSYLTRANSFERASE"/>
    <property type="match status" value="1"/>
</dbReference>
<protein>
    <submittedName>
        <fullName evidence="4">Glycosyltransferase, MGT</fullName>
    </submittedName>
</protein>
<dbReference type="CDD" id="cd03784">
    <property type="entry name" value="GT1_Gtf-like"/>
    <property type="match status" value="1"/>
</dbReference>
<keyword evidence="2 4" id="KW-0808">Transferase</keyword>
<dbReference type="InterPro" id="IPR006326">
    <property type="entry name" value="UDPGT_MGT-like"/>
</dbReference>
<evidence type="ECO:0000259" key="3">
    <source>
        <dbReference type="Pfam" id="PF06722"/>
    </source>
</evidence>
<dbReference type="HOGENOM" id="CLU_000537_7_1_9"/>
<accession>H6NQK7</accession>
<dbReference type="RefSeq" id="WP_014372467.1">
    <property type="nucleotide sequence ID" value="NC_016935.1"/>
</dbReference>